<dbReference type="Proteomes" id="UP001281147">
    <property type="component" value="Unassembled WGS sequence"/>
</dbReference>
<sequence>MSFRNTGNIGSTSNHVDIANNDQAAHLSQNANTTVATARHHQRAKKLTEQAATIDNPDEWLRLLREALESEIQARTQGLTTFSGSFLERESLFAVDDSSALRASSAKPPLRCDGASEANEGDLNVEARGGSAVGSMSDVDQMLTDSTSRELAHTVESGEDAVEACDHGMAPYEAQESLSLETESVDAKSSHGKESSFDSTSDDISVPAENPS</sequence>
<comment type="caution">
    <text evidence="1">The sequence shown here is derived from an EMBL/GenBank/DDBJ whole genome shotgun (WGS) entry which is preliminary data.</text>
</comment>
<reference evidence="1" key="1">
    <citation type="submission" date="2023-07" db="EMBL/GenBank/DDBJ databases">
        <title>Black Yeasts Isolated from many extreme environments.</title>
        <authorList>
            <person name="Coleine C."/>
            <person name="Stajich J.E."/>
            <person name="Selbmann L."/>
        </authorList>
    </citation>
    <scope>NUCLEOTIDE SEQUENCE</scope>
    <source>
        <strain evidence="1">CCFEE 5714</strain>
    </source>
</reference>
<name>A0ACC3NBP4_9PEZI</name>
<protein>
    <submittedName>
        <fullName evidence="1">Uncharacterized protein</fullName>
    </submittedName>
</protein>
<organism evidence="1 2">
    <name type="scientific">Vermiconidia calcicola</name>
    <dbReference type="NCBI Taxonomy" id="1690605"/>
    <lineage>
        <taxon>Eukaryota</taxon>
        <taxon>Fungi</taxon>
        <taxon>Dikarya</taxon>
        <taxon>Ascomycota</taxon>
        <taxon>Pezizomycotina</taxon>
        <taxon>Dothideomycetes</taxon>
        <taxon>Dothideomycetidae</taxon>
        <taxon>Mycosphaerellales</taxon>
        <taxon>Extremaceae</taxon>
        <taxon>Vermiconidia</taxon>
    </lineage>
</organism>
<proteinExistence type="predicted"/>
<gene>
    <name evidence="1" type="ORF">LTR37_008617</name>
</gene>
<dbReference type="EMBL" id="JAUTXU010000064">
    <property type="protein sequence ID" value="KAK3713184.1"/>
    <property type="molecule type" value="Genomic_DNA"/>
</dbReference>
<evidence type="ECO:0000313" key="1">
    <source>
        <dbReference type="EMBL" id="KAK3713184.1"/>
    </source>
</evidence>
<keyword evidence="2" id="KW-1185">Reference proteome</keyword>
<accession>A0ACC3NBP4</accession>
<evidence type="ECO:0000313" key="2">
    <source>
        <dbReference type="Proteomes" id="UP001281147"/>
    </source>
</evidence>